<dbReference type="Proteomes" id="UP000053392">
    <property type="component" value="Unassembled WGS sequence"/>
</dbReference>
<keyword evidence="4 6" id="KW-0472">Membrane</keyword>
<keyword evidence="8" id="KW-1185">Reference proteome</keyword>
<protein>
    <recommendedName>
        <fullName evidence="9">Outer spore wall protein RRT8</fullName>
    </recommendedName>
</protein>
<feature type="transmembrane region" description="Helical" evidence="6">
    <location>
        <begin position="67"/>
        <end position="88"/>
    </location>
</feature>
<feature type="transmembrane region" description="Helical" evidence="6">
    <location>
        <begin position="34"/>
        <end position="55"/>
    </location>
</feature>
<dbReference type="Pfam" id="PF07264">
    <property type="entry name" value="EI24"/>
    <property type="match status" value="1"/>
</dbReference>
<gene>
    <name evidence="7" type="ORF">I313_00815</name>
</gene>
<keyword evidence="3 6" id="KW-1133">Transmembrane helix</keyword>
<evidence type="ECO:0008006" key="9">
    <source>
        <dbReference type="Google" id="ProtNLM"/>
    </source>
</evidence>
<dbReference type="HOGENOM" id="CLU_062645_0_0_1"/>
<evidence type="ECO:0000256" key="4">
    <source>
        <dbReference type="ARBA" id="ARBA00023136"/>
    </source>
</evidence>
<reference evidence="7 8" key="1">
    <citation type="submission" date="2015-01" db="EMBL/GenBank/DDBJ databases">
        <title>The Genome Sequence of Cryptococcus gattii Ram5.</title>
        <authorList>
            <consortium name="The Broad Institute Genomics Platform"/>
            <person name="Cuomo C."/>
            <person name="Litvintseva A."/>
            <person name="Chen Y."/>
            <person name="Heitman J."/>
            <person name="Sun S."/>
            <person name="Springer D."/>
            <person name="Dromer F."/>
            <person name="Young S."/>
            <person name="Zeng Q."/>
            <person name="Gargeya S."/>
            <person name="Abouelleil A."/>
            <person name="Alvarado L."/>
            <person name="Chapman S.B."/>
            <person name="Gainer-Dewar J."/>
            <person name="Goldberg J."/>
            <person name="Griggs A."/>
            <person name="Gujja S."/>
            <person name="Hansen M."/>
            <person name="Howarth C."/>
            <person name="Imamovic A."/>
            <person name="Larimer J."/>
            <person name="Murphy C."/>
            <person name="Naylor J."/>
            <person name="Pearson M."/>
            <person name="Priest M."/>
            <person name="Roberts A."/>
            <person name="Saif S."/>
            <person name="Shea T."/>
            <person name="Sykes S."/>
            <person name="Wortman J."/>
            <person name="Nusbaum C."/>
            <person name="Birren B."/>
        </authorList>
    </citation>
    <scope>NUCLEOTIDE SEQUENCE [LARGE SCALE GENOMIC DNA]</scope>
    <source>
        <strain evidence="7 8">Ram5</strain>
    </source>
</reference>
<keyword evidence="2 6" id="KW-0812">Transmembrane</keyword>
<accession>A0A0D0U394</accession>
<dbReference type="InterPro" id="IPR059112">
    <property type="entry name" value="CysZ/EI24"/>
</dbReference>
<evidence type="ECO:0000256" key="5">
    <source>
        <dbReference type="SAM" id="MobiDB-lite"/>
    </source>
</evidence>
<dbReference type="AlphaFoldDB" id="A0A0D0U394"/>
<feature type="region of interest" description="Disordered" evidence="5">
    <location>
        <begin position="279"/>
        <end position="313"/>
    </location>
</feature>
<dbReference type="PANTHER" id="PTHR34292">
    <property type="entry name" value="OUTER SPORE WALL PROTEIN LDS1"/>
    <property type="match status" value="1"/>
</dbReference>
<dbReference type="InterPro" id="IPR052786">
    <property type="entry name" value="Spore_wall_assembly"/>
</dbReference>
<feature type="transmembrane region" description="Helical" evidence="6">
    <location>
        <begin position="237"/>
        <end position="270"/>
    </location>
</feature>
<comment type="subcellular location">
    <subcellularLocation>
        <location evidence="1">Membrane</location>
        <topology evidence="1">Multi-pass membrane protein</topology>
    </subcellularLocation>
</comment>
<evidence type="ECO:0000256" key="3">
    <source>
        <dbReference type="ARBA" id="ARBA00022989"/>
    </source>
</evidence>
<feature type="transmembrane region" description="Helical" evidence="6">
    <location>
        <begin position="100"/>
        <end position="121"/>
    </location>
</feature>
<evidence type="ECO:0000256" key="2">
    <source>
        <dbReference type="ARBA" id="ARBA00022692"/>
    </source>
</evidence>
<dbReference type="PANTHER" id="PTHR34292:SF2">
    <property type="entry name" value="OUTER SPORE WALL PROTEIN LDS1"/>
    <property type="match status" value="1"/>
</dbReference>
<dbReference type="EMBL" id="KN847897">
    <property type="protein sequence ID" value="KIR42613.1"/>
    <property type="molecule type" value="Genomic_DNA"/>
</dbReference>
<evidence type="ECO:0000313" key="7">
    <source>
        <dbReference type="EMBL" id="KIR42613.1"/>
    </source>
</evidence>
<evidence type="ECO:0000256" key="6">
    <source>
        <dbReference type="SAM" id="Phobius"/>
    </source>
</evidence>
<evidence type="ECO:0000256" key="1">
    <source>
        <dbReference type="ARBA" id="ARBA00004141"/>
    </source>
</evidence>
<proteinExistence type="predicted"/>
<name>A0A0D0U394_9TREE</name>
<organism evidence="7 8">
    <name type="scientific">Cryptococcus deuterogattii Ram5</name>
    <dbReference type="NCBI Taxonomy" id="1296110"/>
    <lineage>
        <taxon>Eukaryota</taxon>
        <taxon>Fungi</taxon>
        <taxon>Dikarya</taxon>
        <taxon>Basidiomycota</taxon>
        <taxon>Agaricomycotina</taxon>
        <taxon>Tremellomycetes</taxon>
        <taxon>Tremellales</taxon>
        <taxon>Cryptococcaceae</taxon>
        <taxon>Cryptococcus</taxon>
        <taxon>Cryptococcus gattii species complex</taxon>
    </lineage>
</organism>
<dbReference type="OrthoDB" id="2107885at2759"/>
<sequence>MSSSQTRKRSQRLKLTSETVTESARRQIQEVGAIAQDGLSSGAWIYPLLGILYLFSHPTLIRPLLPVIIKGILMSAGVVTALFAFAYLPQVAVLAVISGPLAFALAIPLILGEAFVVVMFLTRGILVAQATVDIFDAVLLQKGHSALVENGRQITNKGGKVKQLGTMMTKPLSRFNVDSVVRYLLTLPLNFIPLVGTIFFLGYNGYKAGPGFHARYFQLKNFDKDRRQAFIKKRRGAYLMFGTMAMALNLIPIVSIVFSFTTATGAALWASELENMGKTPRAVPQTDANATGKQEEVEVQLPQPAVNDKKKEL</sequence>
<feature type="transmembrane region" description="Helical" evidence="6">
    <location>
        <begin position="180"/>
        <end position="203"/>
    </location>
</feature>
<evidence type="ECO:0000313" key="8">
    <source>
        <dbReference type="Proteomes" id="UP000053392"/>
    </source>
</evidence>